<reference evidence="1" key="2">
    <citation type="journal article" date="2015" name="Data Brief">
        <title>Shoot transcriptome of the giant reed, Arundo donax.</title>
        <authorList>
            <person name="Barrero R.A."/>
            <person name="Guerrero F.D."/>
            <person name="Moolhuijzen P."/>
            <person name="Goolsby J.A."/>
            <person name="Tidwell J."/>
            <person name="Bellgard S.E."/>
            <person name="Bellgard M.I."/>
        </authorList>
    </citation>
    <scope>NUCLEOTIDE SEQUENCE</scope>
    <source>
        <tissue evidence="1">Shoot tissue taken approximately 20 cm above the soil surface</tissue>
    </source>
</reference>
<organism evidence="1">
    <name type="scientific">Arundo donax</name>
    <name type="common">Giant reed</name>
    <name type="synonym">Donax arundinaceus</name>
    <dbReference type="NCBI Taxonomy" id="35708"/>
    <lineage>
        <taxon>Eukaryota</taxon>
        <taxon>Viridiplantae</taxon>
        <taxon>Streptophyta</taxon>
        <taxon>Embryophyta</taxon>
        <taxon>Tracheophyta</taxon>
        <taxon>Spermatophyta</taxon>
        <taxon>Magnoliopsida</taxon>
        <taxon>Liliopsida</taxon>
        <taxon>Poales</taxon>
        <taxon>Poaceae</taxon>
        <taxon>PACMAD clade</taxon>
        <taxon>Arundinoideae</taxon>
        <taxon>Arundineae</taxon>
        <taxon>Arundo</taxon>
    </lineage>
</organism>
<reference evidence="1" key="1">
    <citation type="submission" date="2014-09" db="EMBL/GenBank/DDBJ databases">
        <authorList>
            <person name="Magalhaes I.L.F."/>
            <person name="Oliveira U."/>
            <person name="Santos F.R."/>
            <person name="Vidigal T.H.D.A."/>
            <person name="Brescovit A.D."/>
            <person name="Santos A.J."/>
        </authorList>
    </citation>
    <scope>NUCLEOTIDE SEQUENCE</scope>
    <source>
        <tissue evidence="1">Shoot tissue taken approximately 20 cm above the soil surface</tissue>
    </source>
</reference>
<protein>
    <submittedName>
        <fullName evidence="1">Uncharacterized protein</fullName>
    </submittedName>
</protein>
<evidence type="ECO:0000313" key="1">
    <source>
        <dbReference type="EMBL" id="JAD54132.1"/>
    </source>
</evidence>
<proteinExistence type="predicted"/>
<dbReference type="EMBL" id="GBRH01243763">
    <property type="protein sequence ID" value="JAD54132.1"/>
    <property type="molecule type" value="Transcribed_RNA"/>
</dbReference>
<sequence length="14" mass="1599">MSHGHFVLLSRVLC</sequence>
<accession>A0A0A9B4C2</accession>
<name>A0A0A9B4C2_ARUDO</name>